<proteinExistence type="predicted"/>
<gene>
    <name evidence="1" type="ORF">LITE_LOCUS30602</name>
</gene>
<dbReference type="Proteomes" id="UP001154282">
    <property type="component" value="Unassembled WGS sequence"/>
</dbReference>
<reference evidence="1" key="1">
    <citation type="submission" date="2022-08" db="EMBL/GenBank/DDBJ databases">
        <authorList>
            <person name="Gutierrez-Valencia J."/>
        </authorList>
    </citation>
    <scope>NUCLEOTIDE SEQUENCE</scope>
</reference>
<protein>
    <submittedName>
        <fullName evidence="1">Uncharacterized protein</fullName>
    </submittedName>
</protein>
<sequence>MYIAPEEPTDGHMKLGAHALSYARYGMDLIPEYEVSTATLVALLQVLEGPRSHWIHATLVALLRARKLNRVLLCFFPVP</sequence>
<dbReference type="EMBL" id="CAMGYJ010000007">
    <property type="protein sequence ID" value="CAI0450682.1"/>
    <property type="molecule type" value="Genomic_DNA"/>
</dbReference>
<organism evidence="1 2">
    <name type="scientific">Linum tenue</name>
    <dbReference type="NCBI Taxonomy" id="586396"/>
    <lineage>
        <taxon>Eukaryota</taxon>
        <taxon>Viridiplantae</taxon>
        <taxon>Streptophyta</taxon>
        <taxon>Embryophyta</taxon>
        <taxon>Tracheophyta</taxon>
        <taxon>Spermatophyta</taxon>
        <taxon>Magnoliopsida</taxon>
        <taxon>eudicotyledons</taxon>
        <taxon>Gunneridae</taxon>
        <taxon>Pentapetalae</taxon>
        <taxon>rosids</taxon>
        <taxon>fabids</taxon>
        <taxon>Malpighiales</taxon>
        <taxon>Linaceae</taxon>
        <taxon>Linum</taxon>
    </lineage>
</organism>
<comment type="caution">
    <text evidence="1">The sequence shown here is derived from an EMBL/GenBank/DDBJ whole genome shotgun (WGS) entry which is preliminary data.</text>
</comment>
<dbReference type="AlphaFoldDB" id="A0AAV0MWN1"/>
<name>A0AAV0MWN1_9ROSI</name>
<evidence type="ECO:0000313" key="2">
    <source>
        <dbReference type="Proteomes" id="UP001154282"/>
    </source>
</evidence>
<accession>A0AAV0MWN1</accession>
<keyword evidence="2" id="KW-1185">Reference proteome</keyword>
<evidence type="ECO:0000313" key="1">
    <source>
        <dbReference type="EMBL" id="CAI0450682.1"/>
    </source>
</evidence>